<evidence type="ECO:0000256" key="7">
    <source>
        <dbReference type="SAM" id="Phobius"/>
    </source>
</evidence>
<feature type="domain" description="Major facilitator superfamily (MFS) profile" evidence="8">
    <location>
        <begin position="1"/>
        <end position="93"/>
    </location>
</feature>
<feature type="non-terminal residue" evidence="9">
    <location>
        <position position="1"/>
    </location>
</feature>
<dbReference type="Gene3D" id="1.20.1250.20">
    <property type="entry name" value="MFS general substrate transporter like domains"/>
    <property type="match status" value="1"/>
</dbReference>
<evidence type="ECO:0000256" key="3">
    <source>
        <dbReference type="ARBA" id="ARBA00022597"/>
    </source>
</evidence>
<dbReference type="InterPro" id="IPR005828">
    <property type="entry name" value="MFS_sugar_transport-like"/>
</dbReference>
<reference evidence="9 10" key="1">
    <citation type="journal article" date="2021" name="Nat. Plants">
        <title>The Taxus genome provides insights into paclitaxel biosynthesis.</title>
        <authorList>
            <person name="Xiong X."/>
            <person name="Gou J."/>
            <person name="Liao Q."/>
            <person name="Li Y."/>
            <person name="Zhou Q."/>
            <person name="Bi G."/>
            <person name="Li C."/>
            <person name="Du R."/>
            <person name="Wang X."/>
            <person name="Sun T."/>
            <person name="Guo L."/>
            <person name="Liang H."/>
            <person name="Lu P."/>
            <person name="Wu Y."/>
            <person name="Zhang Z."/>
            <person name="Ro D.K."/>
            <person name="Shang Y."/>
            <person name="Huang S."/>
            <person name="Yan J."/>
        </authorList>
    </citation>
    <scope>NUCLEOTIDE SEQUENCE [LARGE SCALE GENOMIC DNA]</scope>
    <source>
        <strain evidence="9">Ta-2019</strain>
    </source>
</reference>
<keyword evidence="10" id="KW-1185">Reference proteome</keyword>
<sequence length="93" mass="9560">NGYSSPTQTSIMSDLGLTISEFSLFGSLSNVGAMIGAVVSGLIADYIRRKGALGIASVPNILGWIAISFAKDSSLLYIGRSLTGLGVGIIHSL</sequence>
<accession>A0AA38LFH9</accession>
<dbReference type="PANTHER" id="PTHR48021:SF1">
    <property type="entry name" value="GH07001P-RELATED"/>
    <property type="match status" value="1"/>
</dbReference>
<evidence type="ECO:0000259" key="8">
    <source>
        <dbReference type="PROSITE" id="PS50850"/>
    </source>
</evidence>
<dbReference type="SUPFAM" id="SSF103473">
    <property type="entry name" value="MFS general substrate transporter"/>
    <property type="match status" value="1"/>
</dbReference>
<dbReference type="AlphaFoldDB" id="A0AA38LFH9"/>
<keyword evidence="6 7" id="KW-0472">Membrane</keyword>
<evidence type="ECO:0000256" key="6">
    <source>
        <dbReference type="ARBA" id="ARBA00023136"/>
    </source>
</evidence>
<feature type="transmembrane region" description="Helical" evidence="7">
    <location>
        <begin position="22"/>
        <end position="44"/>
    </location>
</feature>
<dbReference type="OMA" id="RITHCAV"/>
<feature type="transmembrane region" description="Helical" evidence="7">
    <location>
        <begin position="51"/>
        <end position="70"/>
    </location>
</feature>
<dbReference type="InterPro" id="IPR036259">
    <property type="entry name" value="MFS_trans_sf"/>
</dbReference>
<dbReference type="PANTHER" id="PTHR48021">
    <property type="match status" value="1"/>
</dbReference>
<evidence type="ECO:0000313" key="9">
    <source>
        <dbReference type="EMBL" id="KAH9319297.1"/>
    </source>
</evidence>
<dbReference type="GO" id="GO:0022857">
    <property type="term" value="F:transmembrane transporter activity"/>
    <property type="evidence" value="ECO:0007669"/>
    <property type="project" value="InterPro"/>
</dbReference>
<comment type="caution">
    <text evidence="9">The sequence shown here is derived from an EMBL/GenBank/DDBJ whole genome shotgun (WGS) entry which is preliminary data.</text>
</comment>
<keyword evidence="4 7" id="KW-0812">Transmembrane</keyword>
<organism evidence="9 10">
    <name type="scientific">Taxus chinensis</name>
    <name type="common">Chinese yew</name>
    <name type="synonym">Taxus wallichiana var. chinensis</name>
    <dbReference type="NCBI Taxonomy" id="29808"/>
    <lineage>
        <taxon>Eukaryota</taxon>
        <taxon>Viridiplantae</taxon>
        <taxon>Streptophyta</taxon>
        <taxon>Embryophyta</taxon>
        <taxon>Tracheophyta</taxon>
        <taxon>Spermatophyta</taxon>
        <taxon>Pinopsida</taxon>
        <taxon>Pinidae</taxon>
        <taxon>Conifers II</taxon>
        <taxon>Cupressales</taxon>
        <taxon>Taxaceae</taxon>
        <taxon>Taxus</taxon>
    </lineage>
</organism>
<keyword evidence="3" id="KW-0813">Transport</keyword>
<dbReference type="InterPro" id="IPR020846">
    <property type="entry name" value="MFS_dom"/>
</dbReference>
<gene>
    <name evidence="9" type="ORF">KI387_021066</name>
</gene>
<feature type="non-terminal residue" evidence="9">
    <location>
        <position position="93"/>
    </location>
</feature>
<evidence type="ECO:0000256" key="4">
    <source>
        <dbReference type="ARBA" id="ARBA00022692"/>
    </source>
</evidence>
<keyword evidence="5 7" id="KW-1133">Transmembrane helix</keyword>
<comment type="subcellular location">
    <subcellularLocation>
        <location evidence="1">Membrane</location>
        <topology evidence="1">Multi-pass membrane protein</topology>
    </subcellularLocation>
</comment>
<dbReference type="Proteomes" id="UP000824469">
    <property type="component" value="Unassembled WGS sequence"/>
</dbReference>
<proteinExistence type="inferred from homology"/>
<evidence type="ECO:0000256" key="1">
    <source>
        <dbReference type="ARBA" id="ARBA00004141"/>
    </source>
</evidence>
<dbReference type="InterPro" id="IPR050549">
    <property type="entry name" value="MFS_Trehalose_Transporter"/>
</dbReference>
<dbReference type="EMBL" id="JAHRHJ020000004">
    <property type="protein sequence ID" value="KAH9319297.1"/>
    <property type="molecule type" value="Genomic_DNA"/>
</dbReference>
<dbReference type="PROSITE" id="PS50850">
    <property type="entry name" value="MFS"/>
    <property type="match status" value="1"/>
</dbReference>
<protein>
    <recommendedName>
        <fullName evidence="8">Major facilitator superfamily (MFS) profile domain-containing protein</fullName>
    </recommendedName>
</protein>
<name>A0AA38LFH9_TAXCH</name>
<keyword evidence="3" id="KW-0762">Sugar transport</keyword>
<evidence type="ECO:0000256" key="2">
    <source>
        <dbReference type="ARBA" id="ARBA00010992"/>
    </source>
</evidence>
<evidence type="ECO:0000256" key="5">
    <source>
        <dbReference type="ARBA" id="ARBA00022989"/>
    </source>
</evidence>
<comment type="similarity">
    <text evidence="2">Belongs to the major facilitator superfamily. Sugar transporter (TC 2.A.1.1) family.</text>
</comment>
<evidence type="ECO:0000313" key="10">
    <source>
        <dbReference type="Proteomes" id="UP000824469"/>
    </source>
</evidence>
<dbReference type="GO" id="GO:0016020">
    <property type="term" value="C:membrane"/>
    <property type="evidence" value="ECO:0007669"/>
    <property type="project" value="UniProtKB-SubCell"/>
</dbReference>
<dbReference type="Pfam" id="PF00083">
    <property type="entry name" value="Sugar_tr"/>
    <property type="match status" value="1"/>
</dbReference>